<name>A0ACD3A992_9AGAR</name>
<evidence type="ECO:0000313" key="1">
    <source>
        <dbReference type="EMBL" id="TFK62433.1"/>
    </source>
</evidence>
<sequence>MSKDVLKHARAKIDAEIQVLQDRIRSLRSSRNTLAPIHRLPPEVMTQIFMWVQLLYRGTLERNAIDAAFLPKWIRATHVCQHWRGVALSSKALYTTILSQNLKYSQAVLDLSGSASLSLI</sequence>
<organism evidence="1 2">
    <name type="scientific">Pluteus cervinus</name>
    <dbReference type="NCBI Taxonomy" id="181527"/>
    <lineage>
        <taxon>Eukaryota</taxon>
        <taxon>Fungi</taxon>
        <taxon>Dikarya</taxon>
        <taxon>Basidiomycota</taxon>
        <taxon>Agaricomycotina</taxon>
        <taxon>Agaricomycetes</taxon>
        <taxon>Agaricomycetidae</taxon>
        <taxon>Agaricales</taxon>
        <taxon>Pluteineae</taxon>
        <taxon>Pluteaceae</taxon>
        <taxon>Pluteus</taxon>
    </lineage>
</organism>
<dbReference type="EMBL" id="ML208582">
    <property type="protein sequence ID" value="TFK62433.1"/>
    <property type="molecule type" value="Genomic_DNA"/>
</dbReference>
<feature type="non-terminal residue" evidence="1">
    <location>
        <position position="120"/>
    </location>
</feature>
<keyword evidence="2" id="KW-1185">Reference proteome</keyword>
<accession>A0ACD3A992</accession>
<gene>
    <name evidence="1" type="ORF">BDN72DRAFT_777086</name>
</gene>
<protein>
    <submittedName>
        <fullName evidence="1">Uncharacterized protein</fullName>
    </submittedName>
</protein>
<reference evidence="1 2" key="1">
    <citation type="journal article" date="2019" name="Nat. Ecol. Evol.">
        <title>Megaphylogeny resolves global patterns of mushroom evolution.</title>
        <authorList>
            <person name="Varga T."/>
            <person name="Krizsan K."/>
            <person name="Foldi C."/>
            <person name="Dima B."/>
            <person name="Sanchez-Garcia M."/>
            <person name="Sanchez-Ramirez S."/>
            <person name="Szollosi G.J."/>
            <person name="Szarkandi J.G."/>
            <person name="Papp V."/>
            <person name="Albert L."/>
            <person name="Andreopoulos W."/>
            <person name="Angelini C."/>
            <person name="Antonin V."/>
            <person name="Barry K.W."/>
            <person name="Bougher N.L."/>
            <person name="Buchanan P."/>
            <person name="Buyck B."/>
            <person name="Bense V."/>
            <person name="Catcheside P."/>
            <person name="Chovatia M."/>
            <person name="Cooper J."/>
            <person name="Damon W."/>
            <person name="Desjardin D."/>
            <person name="Finy P."/>
            <person name="Geml J."/>
            <person name="Haridas S."/>
            <person name="Hughes K."/>
            <person name="Justo A."/>
            <person name="Karasinski D."/>
            <person name="Kautmanova I."/>
            <person name="Kiss B."/>
            <person name="Kocsube S."/>
            <person name="Kotiranta H."/>
            <person name="LaButti K.M."/>
            <person name="Lechner B.E."/>
            <person name="Liimatainen K."/>
            <person name="Lipzen A."/>
            <person name="Lukacs Z."/>
            <person name="Mihaltcheva S."/>
            <person name="Morgado L.N."/>
            <person name="Niskanen T."/>
            <person name="Noordeloos M.E."/>
            <person name="Ohm R.A."/>
            <person name="Ortiz-Santana B."/>
            <person name="Ovrebo C."/>
            <person name="Racz N."/>
            <person name="Riley R."/>
            <person name="Savchenko A."/>
            <person name="Shiryaev A."/>
            <person name="Soop K."/>
            <person name="Spirin V."/>
            <person name="Szebenyi C."/>
            <person name="Tomsovsky M."/>
            <person name="Tulloss R.E."/>
            <person name="Uehling J."/>
            <person name="Grigoriev I.V."/>
            <person name="Vagvolgyi C."/>
            <person name="Papp T."/>
            <person name="Martin F.M."/>
            <person name="Miettinen O."/>
            <person name="Hibbett D.S."/>
            <person name="Nagy L.G."/>
        </authorList>
    </citation>
    <scope>NUCLEOTIDE SEQUENCE [LARGE SCALE GENOMIC DNA]</scope>
    <source>
        <strain evidence="1 2">NL-1719</strain>
    </source>
</reference>
<evidence type="ECO:0000313" key="2">
    <source>
        <dbReference type="Proteomes" id="UP000308600"/>
    </source>
</evidence>
<proteinExistence type="predicted"/>
<dbReference type="Proteomes" id="UP000308600">
    <property type="component" value="Unassembled WGS sequence"/>
</dbReference>